<keyword evidence="1" id="KW-0805">Transcription regulation</keyword>
<dbReference type="Proteomes" id="UP000190367">
    <property type="component" value="Unassembled WGS sequence"/>
</dbReference>
<reference evidence="6" key="1">
    <citation type="submission" date="2017-02" db="EMBL/GenBank/DDBJ databases">
        <authorList>
            <person name="Varghese N."/>
            <person name="Submissions S."/>
        </authorList>
    </citation>
    <scope>NUCLEOTIDE SEQUENCE [LARGE SCALE GENOMIC DNA]</scope>
    <source>
        <strain evidence="6">DSM 22224</strain>
    </source>
</reference>
<dbReference type="SUPFAM" id="SSF46785">
    <property type="entry name" value="Winged helix' DNA-binding domain"/>
    <property type="match status" value="1"/>
</dbReference>
<dbReference type="STRING" id="634771.SAMN04488128_104107"/>
<dbReference type="InterPro" id="IPR036388">
    <property type="entry name" value="WH-like_DNA-bd_sf"/>
</dbReference>
<dbReference type="InterPro" id="IPR036390">
    <property type="entry name" value="WH_DNA-bd_sf"/>
</dbReference>
<organism evidence="5 6">
    <name type="scientific">Chitinophaga eiseniae</name>
    <dbReference type="NCBI Taxonomy" id="634771"/>
    <lineage>
        <taxon>Bacteria</taxon>
        <taxon>Pseudomonadati</taxon>
        <taxon>Bacteroidota</taxon>
        <taxon>Chitinophagia</taxon>
        <taxon>Chitinophagales</taxon>
        <taxon>Chitinophagaceae</taxon>
        <taxon>Chitinophaga</taxon>
    </lineage>
</organism>
<dbReference type="InterPro" id="IPR002577">
    <property type="entry name" value="HTH_HxlR"/>
</dbReference>
<feature type="domain" description="HTH hxlR-type" evidence="4">
    <location>
        <begin position="12"/>
        <end position="110"/>
    </location>
</feature>
<dbReference type="GO" id="GO:0003677">
    <property type="term" value="F:DNA binding"/>
    <property type="evidence" value="ECO:0007669"/>
    <property type="project" value="UniProtKB-KW"/>
</dbReference>
<sequence length="146" mass="16999">MYEKKIPKDFSCGMAILMEIIGGKWKSYLIYLIANNVRRPAELQRAIPSASRRVLDLQLRELEFHGIIKRVIYPEMPPKVEYFMTPFGESMLPVVASMETWGAEYMETFRQLMENKQKTMHTDGECVEIKKDKPVIRGRRTLAKAV</sequence>
<evidence type="ECO:0000259" key="4">
    <source>
        <dbReference type="PROSITE" id="PS51118"/>
    </source>
</evidence>
<keyword evidence="3" id="KW-0804">Transcription</keyword>
<dbReference type="PANTHER" id="PTHR33204:SF38">
    <property type="entry name" value="HTH-TYPE TRANSCRIPTIONAL ACTIVATOR HXLR"/>
    <property type="match status" value="1"/>
</dbReference>
<protein>
    <submittedName>
        <fullName evidence="5">DNA-binding transcriptional regulator, HxlR family</fullName>
    </submittedName>
</protein>
<dbReference type="AlphaFoldDB" id="A0A1T4T8F7"/>
<dbReference type="Gene3D" id="1.10.10.10">
    <property type="entry name" value="Winged helix-like DNA-binding domain superfamily/Winged helix DNA-binding domain"/>
    <property type="match status" value="1"/>
</dbReference>
<accession>A0A1T4T8F7</accession>
<dbReference type="Pfam" id="PF01638">
    <property type="entry name" value="HxlR"/>
    <property type="match status" value="1"/>
</dbReference>
<name>A0A1T4T8F7_9BACT</name>
<dbReference type="PROSITE" id="PS51118">
    <property type="entry name" value="HTH_HXLR"/>
    <property type="match status" value="1"/>
</dbReference>
<dbReference type="PANTHER" id="PTHR33204">
    <property type="entry name" value="TRANSCRIPTIONAL REGULATOR, MARR FAMILY"/>
    <property type="match status" value="1"/>
</dbReference>
<dbReference type="EMBL" id="FUWZ01000004">
    <property type="protein sequence ID" value="SKA36438.1"/>
    <property type="molecule type" value="Genomic_DNA"/>
</dbReference>
<evidence type="ECO:0000256" key="3">
    <source>
        <dbReference type="ARBA" id="ARBA00023163"/>
    </source>
</evidence>
<proteinExistence type="predicted"/>
<evidence type="ECO:0000313" key="6">
    <source>
        <dbReference type="Proteomes" id="UP000190367"/>
    </source>
</evidence>
<evidence type="ECO:0000256" key="1">
    <source>
        <dbReference type="ARBA" id="ARBA00023015"/>
    </source>
</evidence>
<keyword evidence="6" id="KW-1185">Reference proteome</keyword>
<dbReference type="RefSeq" id="WP_078671474.1">
    <property type="nucleotide sequence ID" value="NZ_FUWZ01000004.1"/>
</dbReference>
<dbReference type="OrthoDB" id="8231503at2"/>
<evidence type="ECO:0000313" key="5">
    <source>
        <dbReference type="EMBL" id="SKA36438.1"/>
    </source>
</evidence>
<evidence type="ECO:0000256" key="2">
    <source>
        <dbReference type="ARBA" id="ARBA00023125"/>
    </source>
</evidence>
<keyword evidence="2 5" id="KW-0238">DNA-binding</keyword>
<gene>
    <name evidence="5" type="ORF">SAMN04488128_104107</name>
</gene>